<dbReference type="Proteomes" id="UP000800200">
    <property type="component" value="Unassembled WGS sequence"/>
</dbReference>
<feature type="binding site" evidence="4">
    <location>
        <position position="124"/>
    </location>
    <ligand>
        <name>Zn(2+)</name>
        <dbReference type="ChEBI" id="CHEBI:29105"/>
    </ligand>
</feature>
<dbReference type="InterPro" id="IPR026590">
    <property type="entry name" value="Ssirtuin_cat_dom"/>
</dbReference>
<dbReference type="Gene3D" id="3.40.50.1220">
    <property type="entry name" value="TPP-binding domain"/>
    <property type="match status" value="1"/>
</dbReference>
<dbReference type="GO" id="GO:0005634">
    <property type="term" value="C:nucleus"/>
    <property type="evidence" value="ECO:0007669"/>
    <property type="project" value="TreeGrafter"/>
</dbReference>
<dbReference type="Pfam" id="PF02146">
    <property type="entry name" value="SIR2"/>
    <property type="match status" value="1"/>
</dbReference>
<evidence type="ECO:0000259" key="5">
    <source>
        <dbReference type="PROSITE" id="PS50305"/>
    </source>
</evidence>
<organism evidence="6 7">
    <name type="scientific">Zopfia rhizophila CBS 207.26</name>
    <dbReference type="NCBI Taxonomy" id="1314779"/>
    <lineage>
        <taxon>Eukaryota</taxon>
        <taxon>Fungi</taxon>
        <taxon>Dikarya</taxon>
        <taxon>Ascomycota</taxon>
        <taxon>Pezizomycotina</taxon>
        <taxon>Dothideomycetes</taxon>
        <taxon>Dothideomycetes incertae sedis</taxon>
        <taxon>Zopfiaceae</taxon>
        <taxon>Zopfia</taxon>
    </lineage>
</organism>
<keyword evidence="7" id="KW-1185">Reference proteome</keyword>
<comment type="similarity">
    <text evidence="1">Belongs to the sirtuin family. Class I subfamily.</text>
</comment>
<proteinExistence type="inferred from homology"/>
<keyword evidence="4" id="KW-0862">Zinc</keyword>
<evidence type="ECO:0000256" key="3">
    <source>
        <dbReference type="ARBA" id="ARBA00023027"/>
    </source>
</evidence>
<dbReference type="PROSITE" id="PS50305">
    <property type="entry name" value="SIRTUIN"/>
    <property type="match status" value="1"/>
</dbReference>
<sequence>MELKNVFAKYENIVVLSGAGISTSAGIKDFRSTAGTKRSSRNMFDMSVYCTEQAAHEFHEHLFEMLKKISKLEPTLFHRFLDGLASSGRLLRHYTQNIDCIDAMLEPLSQATVHLHGRLDRLYCYKCNDATEVAVQNWEELLKSPCANCESRNRNRPRPSTPGVYIPKILLYGDSLNPDESDTLKSFDEILRQPIDAVVIAGTRLEIKPIKNYALQLCKKVKEAKGVTVWINVEHPSDDLIPLFTHQMIETCDKAASIIGGLLTT</sequence>
<feature type="domain" description="Deacetylase sirtuin-type" evidence="5">
    <location>
        <begin position="1"/>
        <end position="262"/>
    </location>
</feature>
<name>A0A6A6D7Y5_9PEZI</name>
<dbReference type="GO" id="GO:0070403">
    <property type="term" value="F:NAD+ binding"/>
    <property type="evidence" value="ECO:0007669"/>
    <property type="project" value="InterPro"/>
</dbReference>
<dbReference type="GO" id="GO:0017136">
    <property type="term" value="F:histone deacetylase activity, NAD-dependent"/>
    <property type="evidence" value="ECO:0007669"/>
    <property type="project" value="TreeGrafter"/>
</dbReference>
<feature type="binding site" evidence="4">
    <location>
        <position position="149"/>
    </location>
    <ligand>
        <name>Zn(2+)</name>
        <dbReference type="ChEBI" id="CHEBI:29105"/>
    </ligand>
</feature>
<dbReference type="PANTHER" id="PTHR11085">
    <property type="entry name" value="NAD-DEPENDENT PROTEIN DEACYLASE SIRTUIN-5, MITOCHONDRIAL-RELATED"/>
    <property type="match status" value="1"/>
</dbReference>
<reference evidence="6" key="1">
    <citation type="journal article" date="2020" name="Stud. Mycol.">
        <title>101 Dothideomycetes genomes: a test case for predicting lifestyles and emergence of pathogens.</title>
        <authorList>
            <person name="Haridas S."/>
            <person name="Albert R."/>
            <person name="Binder M."/>
            <person name="Bloem J."/>
            <person name="Labutti K."/>
            <person name="Salamov A."/>
            <person name="Andreopoulos B."/>
            <person name="Baker S."/>
            <person name="Barry K."/>
            <person name="Bills G."/>
            <person name="Bluhm B."/>
            <person name="Cannon C."/>
            <person name="Castanera R."/>
            <person name="Culley D."/>
            <person name="Daum C."/>
            <person name="Ezra D."/>
            <person name="Gonzalez J."/>
            <person name="Henrissat B."/>
            <person name="Kuo A."/>
            <person name="Liang C."/>
            <person name="Lipzen A."/>
            <person name="Lutzoni F."/>
            <person name="Magnuson J."/>
            <person name="Mondo S."/>
            <person name="Nolan M."/>
            <person name="Ohm R."/>
            <person name="Pangilinan J."/>
            <person name="Park H.-J."/>
            <person name="Ramirez L."/>
            <person name="Alfaro M."/>
            <person name="Sun H."/>
            <person name="Tritt A."/>
            <person name="Yoshinaga Y."/>
            <person name="Zwiers L.-H."/>
            <person name="Turgeon B."/>
            <person name="Goodwin S."/>
            <person name="Spatafora J."/>
            <person name="Crous P."/>
            <person name="Grigoriev I."/>
        </authorList>
    </citation>
    <scope>NUCLEOTIDE SEQUENCE</scope>
    <source>
        <strain evidence="6">CBS 207.26</strain>
    </source>
</reference>
<dbReference type="GO" id="GO:0006282">
    <property type="term" value="P:regulation of DNA repair"/>
    <property type="evidence" value="ECO:0007669"/>
    <property type="project" value="TreeGrafter"/>
</dbReference>
<keyword evidence="2" id="KW-0808">Transferase</keyword>
<dbReference type="GO" id="GO:0000122">
    <property type="term" value="P:negative regulation of transcription by RNA polymerase II"/>
    <property type="evidence" value="ECO:0007669"/>
    <property type="project" value="TreeGrafter"/>
</dbReference>
<evidence type="ECO:0000256" key="2">
    <source>
        <dbReference type="ARBA" id="ARBA00022679"/>
    </source>
</evidence>
<dbReference type="GO" id="GO:0031508">
    <property type="term" value="P:pericentric heterochromatin formation"/>
    <property type="evidence" value="ECO:0007669"/>
    <property type="project" value="TreeGrafter"/>
</dbReference>
<dbReference type="GO" id="GO:1990414">
    <property type="term" value="P:replication-born double-strand break repair via sister chromatid exchange"/>
    <property type="evidence" value="ECO:0007669"/>
    <property type="project" value="TreeGrafter"/>
</dbReference>
<dbReference type="GO" id="GO:0031934">
    <property type="term" value="C:mating-type region heterochromatin"/>
    <property type="evidence" value="ECO:0007669"/>
    <property type="project" value="TreeGrafter"/>
</dbReference>
<dbReference type="InterPro" id="IPR050134">
    <property type="entry name" value="NAD-dep_sirtuin_deacylases"/>
</dbReference>
<evidence type="ECO:0000256" key="4">
    <source>
        <dbReference type="PROSITE-ProRule" id="PRU00236"/>
    </source>
</evidence>
<dbReference type="InterPro" id="IPR026591">
    <property type="entry name" value="Sirtuin_cat_small_dom_sf"/>
</dbReference>
<dbReference type="SUPFAM" id="SSF52467">
    <property type="entry name" value="DHS-like NAD/FAD-binding domain"/>
    <property type="match status" value="1"/>
</dbReference>
<keyword evidence="4" id="KW-0479">Metal-binding</keyword>
<feature type="active site" description="Proton acceptor" evidence="4">
    <location>
        <position position="116"/>
    </location>
</feature>
<gene>
    <name evidence="6" type="ORF">K469DRAFT_610473</name>
</gene>
<dbReference type="PANTHER" id="PTHR11085:SF15">
    <property type="entry name" value="NAD-DEPENDENT HISTONE DEACETYLASE HST4"/>
    <property type="match status" value="1"/>
</dbReference>
<dbReference type="Gene3D" id="3.30.1600.10">
    <property type="entry name" value="SIR2/SIRT2 'Small Domain"/>
    <property type="match status" value="1"/>
</dbReference>
<dbReference type="GO" id="GO:0046872">
    <property type="term" value="F:metal ion binding"/>
    <property type="evidence" value="ECO:0007669"/>
    <property type="project" value="UniProtKB-KW"/>
</dbReference>
<dbReference type="EMBL" id="ML994731">
    <property type="protein sequence ID" value="KAF2175517.1"/>
    <property type="molecule type" value="Genomic_DNA"/>
</dbReference>
<evidence type="ECO:0000313" key="7">
    <source>
        <dbReference type="Proteomes" id="UP000800200"/>
    </source>
</evidence>
<dbReference type="InterPro" id="IPR029035">
    <property type="entry name" value="DHS-like_NAD/FAD-binding_dom"/>
</dbReference>
<dbReference type="OrthoDB" id="2919105at2759"/>
<dbReference type="InterPro" id="IPR003000">
    <property type="entry name" value="Sirtuin"/>
</dbReference>
<evidence type="ECO:0000313" key="6">
    <source>
        <dbReference type="EMBL" id="KAF2175517.1"/>
    </source>
</evidence>
<feature type="binding site" evidence="4">
    <location>
        <position position="127"/>
    </location>
    <ligand>
        <name>Zn(2+)</name>
        <dbReference type="ChEBI" id="CHEBI:29105"/>
    </ligand>
</feature>
<evidence type="ECO:0000256" key="1">
    <source>
        <dbReference type="ARBA" id="ARBA00006924"/>
    </source>
</evidence>
<dbReference type="AlphaFoldDB" id="A0A6A6D7Y5"/>
<protein>
    <submittedName>
        <fullName evidence="6">DHS-like NAD/FAD-binding domain-containing protein</fullName>
    </submittedName>
</protein>
<feature type="binding site" evidence="4">
    <location>
        <position position="146"/>
    </location>
    <ligand>
        <name>Zn(2+)</name>
        <dbReference type="ChEBI" id="CHEBI:29105"/>
    </ligand>
</feature>
<keyword evidence="3" id="KW-0520">NAD</keyword>
<accession>A0A6A6D7Y5</accession>